<comment type="caution">
    <text evidence="12">The sequence shown here is derived from an EMBL/GenBank/DDBJ whole genome shotgun (WGS) entry which is preliminary data.</text>
</comment>
<dbReference type="Proteomes" id="UP000316778">
    <property type="component" value="Unassembled WGS sequence"/>
</dbReference>
<evidence type="ECO:0000313" key="12">
    <source>
        <dbReference type="EMBL" id="TWI82065.1"/>
    </source>
</evidence>
<comment type="similarity">
    <text evidence="2">Belongs to the TonB family.</text>
</comment>
<evidence type="ECO:0000256" key="4">
    <source>
        <dbReference type="ARBA" id="ARBA00022475"/>
    </source>
</evidence>
<dbReference type="Pfam" id="PF03544">
    <property type="entry name" value="TonB_C"/>
    <property type="match status" value="1"/>
</dbReference>
<reference evidence="12 13" key="1">
    <citation type="journal article" date="2013" name="Stand. Genomic Sci.">
        <title>Genomic Encyclopedia of Type Strains, Phase I: The one thousand microbial genomes (KMG-I) project.</title>
        <authorList>
            <person name="Kyrpides N.C."/>
            <person name="Woyke T."/>
            <person name="Eisen J.A."/>
            <person name="Garrity G."/>
            <person name="Lilburn T.G."/>
            <person name="Beck B.J."/>
            <person name="Whitman W.B."/>
            <person name="Hugenholtz P."/>
            <person name="Klenk H.P."/>
        </authorList>
    </citation>
    <scope>NUCLEOTIDE SEQUENCE [LARGE SCALE GENOMIC DNA]</scope>
    <source>
        <strain evidence="12 13">DSM 13484</strain>
    </source>
</reference>
<evidence type="ECO:0000256" key="2">
    <source>
        <dbReference type="ARBA" id="ARBA00006555"/>
    </source>
</evidence>
<dbReference type="GO" id="GO:0055085">
    <property type="term" value="P:transmembrane transport"/>
    <property type="evidence" value="ECO:0007669"/>
    <property type="project" value="InterPro"/>
</dbReference>
<keyword evidence="8 10" id="KW-1133">Transmembrane helix</keyword>
<keyword evidence="9 10" id="KW-0472">Membrane</keyword>
<keyword evidence="6 10" id="KW-0812">Transmembrane</keyword>
<evidence type="ECO:0000259" key="11">
    <source>
        <dbReference type="PROSITE" id="PS52015"/>
    </source>
</evidence>
<dbReference type="NCBIfam" id="TIGR01352">
    <property type="entry name" value="tonB_Cterm"/>
    <property type="match status" value="1"/>
</dbReference>
<comment type="subcellular location">
    <subcellularLocation>
        <location evidence="1">Cell inner membrane</location>
        <topology evidence="1">Single-pass membrane protein</topology>
        <orientation evidence="1">Periplasmic side</orientation>
    </subcellularLocation>
</comment>
<keyword evidence="4" id="KW-1003">Cell membrane</keyword>
<dbReference type="AlphaFoldDB" id="A0A562SLA2"/>
<dbReference type="Gene3D" id="3.30.1150.10">
    <property type="match status" value="1"/>
</dbReference>
<sequence>MTPVISYLLKMFLCSAILYGYYYAALRNNRFHQWNRYYLLLAPLLSLALPLLQLPVPQATAEAPALTAYTRQIITLREFILPAPQSGTVSYPQAAYLGYGLVVLLLLARIGYGCWKIRLLIKTGSVQHLPPYRFVESRQVQAPFSFFRYIFWSKDLNPDSRDGRQILQHELVHVKEQHSIDKLVLETACAIGWINPFFHLFRRELALVHEFIADRQAAADSVADYAQTILQASLQSRQLSFTNDFFHPPVKRRIQMLLHQKSNYTIMKRLIAFPIVAALIIFIGCQQQPQTEVGPGIIDVSPEELAKIDTKDIAHIDLVTGDDQKTTATIRTKDGKTYRAKNFTLKDQVKKDAISRNEVFTFVEEPPAFPGGEQELARYLSKNIRYPKAAQEKNISGTVFVQFVVDADGTVRDAKIVGQHKGGGLEEESLRVVESMPKWVPGRQQGHKVAVKFNLPIRYTLENKGLSLLNPFLLFKQKDIKQKDKC</sequence>
<dbReference type="InterPro" id="IPR051045">
    <property type="entry name" value="TonB-dependent_transducer"/>
</dbReference>
<evidence type="ECO:0000313" key="13">
    <source>
        <dbReference type="Proteomes" id="UP000316778"/>
    </source>
</evidence>
<feature type="transmembrane region" description="Helical" evidence="10">
    <location>
        <begin position="266"/>
        <end position="284"/>
    </location>
</feature>
<dbReference type="GO" id="GO:0031992">
    <property type="term" value="F:energy transducer activity"/>
    <property type="evidence" value="ECO:0007669"/>
    <property type="project" value="TreeGrafter"/>
</dbReference>
<evidence type="ECO:0000256" key="7">
    <source>
        <dbReference type="ARBA" id="ARBA00022927"/>
    </source>
</evidence>
<keyword evidence="5" id="KW-0997">Cell inner membrane</keyword>
<protein>
    <submittedName>
        <fullName evidence="12">TonB family protein</fullName>
    </submittedName>
</protein>
<dbReference type="PROSITE" id="PS52015">
    <property type="entry name" value="TONB_CTD"/>
    <property type="match status" value="1"/>
</dbReference>
<evidence type="ECO:0000256" key="5">
    <source>
        <dbReference type="ARBA" id="ARBA00022519"/>
    </source>
</evidence>
<gene>
    <name evidence="12" type="ORF">LX66_5382</name>
</gene>
<dbReference type="OrthoDB" id="9814002at2"/>
<keyword evidence="13" id="KW-1185">Reference proteome</keyword>
<dbReference type="PANTHER" id="PTHR33446:SF2">
    <property type="entry name" value="PROTEIN TONB"/>
    <property type="match status" value="1"/>
</dbReference>
<evidence type="ECO:0000256" key="3">
    <source>
        <dbReference type="ARBA" id="ARBA00022448"/>
    </source>
</evidence>
<dbReference type="InterPro" id="IPR008756">
    <property type="entry name" value="Peptidase_M56"/>
</dbReference>
<evidence type="ECO:0000256" key="6">
    <source>
        <dbReference type="ARBA" id="ARBA00022692"/>
    </source>
</evidence>
<dbReference type="InterPro" id="IPR037682">
    <property type="entry name" value="TonB_C"/>
</dbReference>
<dbReference type="EMBL" id="VLLG01000007">
    <property type="protein sequence ID" value="TWI82065.1"/>
    <property type="molecule type" value="Genomic_DNA"/>
</dbReference>
<name>A0A562SLA2_CHIJA</name>
<keyword evidence="7" id="KW-0653">Protein transport</keyword>
<proteinExistence type="inferred from homology"/>
<evidence type="ECO:0000256" key="9">
    <source>
        <dbReference type="ARBA" id="ARBA00023136"/>
    </source>
</evidence>
<dbReference type="GO" id="GO:0098797">
    <property type="term" value="C:plasma membrane protein complex"/>
    <property type="evidence" value="ECO:0007669"/>
    <property type="project" value="TreeGrafter"/>
</dbReference>
<dbReference type="Pfam" id="PF05569">
    <property type="entry name" value="Peptidase_M56"/>
    <property type="match status" value="1"/>
</dbReference>
<dbReference type="CDD" id="cd07341">
    <property type="entry name" value="M56_BlaR1_MecR1_like"/>
    <property type="match status" value="1"/>
</dbReference>
<dbReference type="RefSeq" id="WP_145719197.1">
    <property type="nucleotide sequence ID" value="NZ_BAAAFY010000003.1"/>
</dbReference>
<feature type="transmembrane region" description="Helical" evidence="10">
    <location>
        <begin position="37"/>
        <end position="56"/>
    </location>
</feature>
<organism evidence="12 13">
    <name type="scientific">Chitinophaga japonensis</name>
    <name type="common">Flexibacter japonensis</name>
    <dbReference type="NCBI Taxonomy" id="104662"/>
    <lineage>
        <taxon>Bacteria</taxon>
        <taxon>Pseudomonadati</taxon>
        <taxon>Bacteroidota</taxon>
        <taxon>Chitinophagia</taxon>
        <taxon>Chitinophagales</taxon>
        <taxon>Chitinophagaceae</taxon>
        <taxon>Chitinophaga</taxon>
    </lineage>
</organism>
<feature type="transmembrane region" description="Helical" evidence="10">
    <location>
        <begin position="94"/>
        <end position="112"/>
    </location>
</feature>
<evidence type="ECO:0000256" key="10">
    <source>
        <dbReference type="SAM" id="Phobius"/>
    </source>
</evidence>
<accession>A0A562SLA2</accession>
<feature type="domain" description="TonB C-terminal" evidence="11">
    <location>
        <begin position="371"/>
        <end position="468"/>
    </location>
</feature>
<evidence type="ECO:0000256" key="8">
    <source>
        <dbReference type="ARBA" id="ARBA00022989"/>
    </source>
</evidence>
<evidence type="ECO:0000256" key="1">
    <source>
        <dbReference type="ARBA" id="ARBA00004383"/>
    </source>
</evidence>
<dbReference type="PANTHER" id="PTHR33446">
    <property type="entry name" value="PROTEIN TONB-RELATED"/>
    <property type="match status" value="1"/>
</dbReference>
<dbReference type="SUPFAM" id="SSF74653">
    <property type="entry name" value="TolA/TonB C-terminal domain"/>
    <property type="match status" value="1"/>
</dbReference>
<dbReference type="InterPro" id="IPR006260">
    <property type="entry name" value="TonB/TolA_C"/>
</dbReference>
<keyword evidence="3" id="KW-0813">Transport</keyword>
<dbReference type="GO" id="GO:0015031">
    <property type="term" value="P:protein transport"/>
    <property type="evidence" value="ECO:0007669"/>
    <property type="project" value="UniProtKB-KW"/>
</dbReference>
<feature type="transmembrane region" description="Helical" evidence="10">
    <location>
        <begin position="6"/>
        <end position="25"/>
    </location>
</feature>